<proteinExistence type="inferred from homology"/>
<accession>A5DLL6</accession>
<dbReference type="STRING" id="294746.A5DLL6"/>
<dbReference type="HOGENOM" id="CLU_020870_0_0_1"/>
<evidence type="ECO:0000256" key="5">
    <source>
        <dbReference type="ARBA" id="ARBA00022786"/>
    </source>
</evidence>
<dbReference type="GeneID" id="5125597"/>
<keyword evidence="11" id="KW-1185">Reference proteome</keyword>
<dbReference type="FunCoup" id="A5DLL6">
    <property type="interactions" value="144"/>
</dbReference>
<dbReference type="VEuPathDB" id="FungiDB:PGUG_04167"/>
<dbReference type="Pfam" id="PF12862">
    <property type="entry name" value="ANAPC5"/>
    <property type="match status" value="1"/>
</dbReference>
<dbReference type="SUPFAM" id="SSF48452">
    <property type="entry name" value="TPR-like"/>
    <property type="match status" value="1"/>
</dbReference>
<keyword evidence="3" id="KW-0132">Cell division</keyword>
<evidence type="ECO:0000256" key="7">
    <source>
        <dbReference type="ARBA" id="ARBA00031069"/>
    </source>
</evidence>
<dbReference type="GO" id="GO:0070979">
    <property type="term" value="P:protein K11-linked ubiquitination"/>
    <property type="evidence" value="ECO:0007669"/>
    <property type="project" value="TreeGrafter"/>
</dbReference>
<dbReference type="GO" id="GO:0031145">
    <property type="term" value="P:anaphase-promoting complex-dependent catabolic process"/>
    <property type="evidence" value="ECO:0007669"/>
    <property type="project" value="TreeGrafter"/>
</dbReference>
<dbReference type="PANTHER" id="PTHR12830:SF9">
    <property type="entry name" value="ANAPHASE-PROMOTING COMPLEX SUBUNIT 5"/>
    <property type="match status" value="1"/>
</dbReference>
<dbReference type="RefSeq" id="XP_001483438.2">
    <property type="nucleotide sequence ID" value="XM_001483388.1"/>
</dbReference>
<protein>
    <recommendedName>
        <fullName evidence="2">Anaphase-promoting complex subunit 5</fullName>
    </recommendedName>
    <alternativeName>
        <fullName evidence="7">Cyclosome subunit 5</fullName>
    </alternativeName>
</protein>
<dbReference type="AlphaFoldDB" id="A5DLL6"/>
<evidence type="ECO:0000256" key="6">
    <source>
        <dbReference type="ARBA" id="ARBA00023306"/>
    </source>
</evidence>
<comment type="function">
    <text evidence="8">Component of the anaphase promoting complex/cyclosome (APC/C), a cell cycle-regulated E3 ubiquitin ligase that controls progression through mitosis and the G1 phase of the cell cycle. The APC/C complex acts by mediating ubiquitination and subsequent degradation of target proteins: it mainly mediates the formation of 'Lys-11'-linked polyubiquitin chains and, to a lower extent, the formation of 'Lys-48'- and 'Lys-63'-linked polyubiquitin chains. The APC/C complex catalyzes assembly of branched 'Lys-11'-/'Lys-48'-linked branched ubiquitin chains on target proteins.</text>
</comment>
<evidence type="ECO:0000256" key="2">
    <source>
        <dbReference type="ARBA" id="ARBA00016066"/>
    </source>
</evidence>
<dbReference type="OMA" id="DANMGMA"/>
<dbReference type="InterPro" id="IPR037679">
    <property type="entry name" value="Apc5"/>
</dbReference>
<keyword evidence="6" id="KW-0131">Cell cycle</keyword>
<dbReference type="UniPathway" id="UPA00143"/>
<dbReference type="GO" id="GO:0045842">
    <property type="term" value="P:positive regulation of mitotic metaphase/anaphase transition"/>
    <property type="evidence" value="ECO:0007669"/>
    <property type="project" value="TreeGrafter"/>
</dbReference>
<evidence type="ECO:0000259" key="9">
    <source>
        <dbReference type="Pfam" id="PF12862"/>
    </source>
</evidence>
<name>A5DLL6_PICGU</name>
<dbReference type="GO" id="GO:0051301">
    <property type="term" value="P:cell division"/>
    <property type="evidence" value="ECO:0007669"/>
    <property type="project" value="UniProtKB-KW"/>
</dbReference>
<dbReference type="PANTHER" id="PTHR12830">
    <property type="entry name" value="ANAPHASE-PROMOTING COMPLEX SUBUNIT 5"/>
    <property type="match status" value="1"/>
</dbReference>
<dbReference type="InParanoid" id="A5DLL6"/>
<reference evidence="10 11" key="1">
    <citation type="journal article" date="2009" name="Nature">
        <title>Evolution of pathogenicity and sexual reproduction in eight Candida genomes.</title>
        <authorList>
            <person name="Butler G."/>
            <person name="Rasmussen M.D."/>
            <person name="Lin M.F."/>
            <person name="Santos M.A."/>
            <person name="Sakthikumar S."/>
            <person name="Munro C.A."/>
            <person name="Rheinbay E."/>
            <person name="Grabherr M."/>
            <person name="Forche A."/>
            <person name="Reedy J.L."/>
            <person name="Agrafioti I."/>
            <person name="Arnaud M.B."/>
            <person name="Bates S."/>
            <person name="Brown A.J."/>
            <person name="Brunke S."/>
            <person name="Costanzo M.C."/>
            <person name="Fitzpatrick D.A."/>
            <person name="de Groot P.W."/>
            <person name="Harris D."/>
            <person name="Hoyer L.L."/>
            <person name="Hube B."/>
            <person name="Klis F.M."/>
            <person name="Kodira C."/>
            <person name="Lennard N."/>
            <person name="Logue M.E."/>
            <person name="Martin R."/>
            <person name="Neiman A.M."/>
            <person name="Nikolaou E."/>
            <person name="Quail M.A."/>
            <person name="Quinn J."/>
            <person name="Santos M.C."/>
            <person name="Schmitzberger F.F."/>
            <person name="Sherlock G."/>
            <person name="Shah P."/>
            <person name="Silverstein K.A."/>
            <person name="Skrzypek M.S."/>
            <person name="Soll D."/>
            <person name="Staggs R."/>
            <person name="Stansfield I."/>
            <person name="Stumpf M.P."/>
            <person name="Sudbery P.E."/>
            <person name="Srikantha T."/>
            <person name="Zeng Q."/>
            <person name="Berman J."/>
            <person name="Berriman M."/>
            <person name="Heitman J."/>
            <person name="Gow N.A."/>
            <person name="Lorenz M.C."/>
            <person name="Birren B.W."/>
            <person name="Kellis M."/>
            <person name="Cuomo C.A."/>
        </authorList>
    </citation>
    <scope>NUCLEOTIDE SEQUENCE [LARGE SCALE GENOMIC DNA]</scope>
    <source>
        <strain evidence="11">ATCC 6260 / CBS 566 / DSM 6381 / JCM 1539 / NBRC 10279 / NRRL Y-324</strain>
    </source>
</reference>
<dbReference type="EMBL" id="CH408159">
    <property type="protein sequence ID" value="EDK40069.2"/>
    <property type="molecule type" value="Genomic_DNA"/>
</dbReference>
<keyword evidence="5" id="KW-0833">Ubl conjugation pathway</keyword>
<dbReference type="Proteomes" id="UP000001997">
    <property type="component" value="Unassembled WGS sequence"/>
</dbReference>
<organism evidence="10 11">
    <name type="scientific">Meyerozyma guilliermondii (strain ATCC 6260 / CBS 566 / DSM 6381 / JCM 1539 / NBRC 10279 / NRRL Y-324)</name>
    <name type="common">Yeast</name>
    <name type="synonym">Candida guilliermondii</name>
    <dbReference type="NCBI Taxonomy" id="294746"/>
    <lineage>
        <taxon>Eukaryota</taxon>
        <taxon>Fungi</taxon>
        <taxon>Dikarya</taxon>
        <taxon>Ascomycota</taxon>
        <taxon>Saccharomycotina</taxon>
        <taxon>Pichiomycetes</taxon>
        <taxon>Debaryomycetaceae</taxon>
        <taxon>Meyerozyma</taxon>
    </lineage>
</organism>
<keyword evidence="4" id="KW-0498">Mitosis</keyword>
<evidence type="ECO:0000256" key="3">
    <source>
        <dbReference type="ARBA" id="ARBA00022618"/>
    </source>
</evidence>
<evidence type="ECO:0000313" key="11">
    <source>
        <dbReference type="Proteomes" id="UP000001997"/>
    </source>
</evidence>
<dbReference type="GO" id="GO:0005680">
    <property type="term" value="C:anaphase-promoting complex"/>
    <property type="evidence" value="ECO:0007669"/>
    <property type="project" value="InterPro"/>
</dbReference>
<comment type="similarity">
    <text evidence="1">Belongs to the APC5 family.</text>
</comment>
<dbReference type="eggNOG" id="ENOG502R07C">
    <property type="taxonomic scope" value="Eukaryota"/>
</dbReference>
<gene>
    <name evidence="10" type="ORF">PGUG_04167</name>
</gene>
<sequence>MTNVLLTEDITPIRICLLLLVSLYAGNRIPIECCRPLMTVVVRFLEDESLSNDKGELLLFPGLLELIEQVKIEALRHGNDSTSNSLTSLFLSELWSIKNVDDLDFKVKQAESFLSPKDTIVVQDGPNATTKAISPRSFLGGVISKLTTTYRLLQFDEVFLFFASFVDFRAESHHLFVSLGGNPPHDTAPNTDANVYTHLTSQLHETLGISITAAESHNTTTGLVSLSKSSTQALLEKQVILLETYGGTLPSSMRQVLSAMALQDQGPSSALNLTFSQAPSYYYANYLQNLHESNYHGALDSLHQYFDYMVSNNSKYFYHFALISRASLHQYFGEYEQALDAIEEAISVARENKDNSTLTFILSWLYNLMKCKPELWKKQTFYHNNNASHLLDFLITKSQSVSLSLHCMSFLYETVHIMDSAGTMGRYLESLVKALYLSLNDSKPTYIRALEMATTAWARIGQPHMSELYISMASDTANETGKLSDQVTMEIRRCFLRFAHEDGEELYKNICSLQKLVNKKDQALENMVKMRCVMLLIELHLRNGRLFQARELVGDLLCSDNHENDVRVESVYLSAKVEMALGNYASALAKISSFLSSLDESAFETDLSLYGLFRLKLLQCTIYNETGNPSRAFSLLMSQLVRARDVGFSSIACEGIVLLASVQANLGGFQDSYKILTANIPRILANYNVELTSSAYYELATACYGMARTKDTTIGPEKDLFNKFLRYLNAAIKGFKAIKHSKNLLKCFELEESMATFKENNDLVGHAHRAITKLNAQLSEECVKMMV</sequence>
<dbReference type="InterPro" id="IPR026000">
    <property type="entry name" value="Apc5_dom"/>
</dbReference>
<dbReference type="OrthoDB" id="2504561at2759"/>
<dbReference type="InterPro" id="IPR011990">
    <property type="entry name" value="TPR-like_helical_dom_sf"/>
</dbReference>
<evidence type="ECO:0000256" key="1">
    <source>
        <dbReference type="ARBA" id="ARBA00007450"/>
    </source>
</evidence>
<dbReference type="KEGG" id="pgu:PGUG_04167"/>
<feature type="domain" description="Anaphase-promoting complex subunit 5" evidence="9">
    <location>
        <begin position="282"/>
        <end position="371"/>
    </location>
</feature>
<evidence type="ECO:0000256" key="4">
    <source>
        <dbReference type="ARBA" id="ARBA00022776"/>
    </source>
</evidence>
<evidence type="ECO:0000256" key="8">
    <source>
        <dbReference type="ARBA" id="ARBA00045696"/>
    </source>
</evidence>
<evidence type="ECO:0000313" key="10">
    <source>
        <dbReference type="EMBL" id="EDK40069.2"/>
    </source>
</evidence>